<proteinExistence type="predicted"/>
<sequence length="411" mass="46634">MDRTRIAERELSADEAQKRILAELRFLGLEPSIRTLGRKVVSVLASLGSNTHEPICGAGKGYPDQARIGALYEALEHYWTEDLSAKDIHFATAQYFTETKLFNDDSVLQLVCDQKDTRIACRTYKCPLQDTHFHYPIALTLPGYPERAFEQDNANYCALRRYSSNSGTAIGASYNEALLHATNECIERDAVSLFLLNHFYYENHPPQRRVARLRQSDILGRLWTDAEREIGAEIVLLEISNEFQARTFLAFPATPDTHISLYGTGCSLDPRHGAWRALTELVQLHHAVSQSQSQYRQHLINAQRHLQRFPRLLRCSQFHTPSLLSPQHSVVLPDAWDERPLTEQIDQLLQDLQRHGRTLGVTTLHQTALGTTLVNVVIPGLERFFIVSSGNVVIPQSRGRRLEKNRQATCA</sequence>
<dbReference type="PROSITE" id="PS51664">
    <property type="entry name" value="YCAO"/>
    <property type="match status" value="1"/>
</dbReference>
<evidence type="ECO:0000259" key="1">
    <source>
        <dbReference type="PROSITE" id="PS51664"/>
    </source>
</evidence>
<dbReference type="Gene3D" id="3.30.1330.230">
    <property type="match status" value="1"/>
</dbReference>
<dbReference type="Gene3D" id="3.30.160.660">
    <property type="match status" value="1"/>
</dbReference>
<dbReference type="EMBL" id="JBJVNW010000008">
    <property type="protein sequence ID" value="MFM9518875.1"/>
    <property type="molecule type" value="Genomic_DNA"/>
</dbReference>
<dbReference type="PANTHER" id="PTHR37809">
    <property type="entry name" value="RIBOSOMAL PROTEIN S12 METHYLTHIOTRANSFERASE ACCESSORY FACTOR YCAO"/>
    <property type="match status" value="1"/>
</dbReference>
<feature type="domain" description="YcaO" evidence="1">
    <location>
        <begin position="57"/>
        <end position="411"/>
    </location>
</feature>
<name>A0ABW9HCU5_9PSED</name>
<organism evidence="2 3">
    <name type="scientific">Pseudomonas monachiensis</name>
    <dbReference type="NCBI Taxonomy" id="3060212"/>
    <lineage>
        <taxon>Bacteria</taxon>
        <taxon>Pseudomonadati</taxon>
        <taxon>Pseudomonadota</taxon>
        <taxon>Gammaproteobacteria</taxon>
        <taxon>Pseudomonadales</taxon>
        <taxon>Pseudomonadaceae</taxon>
        <taxon>Pseudomonas</taxon>
    </lineage>
</organism>
<dbReference type="RefSeq" id="WP_056723852.1">
    <property type="nucleotide sequence ID" value="NZ_CP178857.1"/>
</dbReference>
<accession>A0ABW9HCU5</accession>
<evidence type="ECO:0000313" key="2">
    <source>
        <dbReference type="EMBL" id="MFM9518875.1"/>
    </source>
</evidence>
<dbReference type="InterPro" id="IPR003776">
    <property type="entry name" value="YcaO-like_dom"/>
</dbReference>
<protein>
    <submittedName>
        <fullName evidence="2">YcaO-like family protein</fullName>
    </submittedName>
</protein>
<evidence type="ECO:0000313" key="3">
    <source>
        <dbReference type="Proteomes" id="UP001631987"/>
    </source>
</evidence>
<dbReference type="Proteomes" id="UP001631987">
    <property type="component" value="Unassembled WGS sequence"/>
</dbReference>
<dbReference type="Pfam" id="PF02624">
    <property type="entry name" value="YcaO"/>
    <property type="match status" value="1"/>
</dbReference>
<reference evidence="2 3" key="1">
    <citation type="submission" date="2024-12" db="EMBL/GenBank/DDBJ databases">
        <title>Pseudomonas species isolated from Lotus nodules promote plant growth.</title>
        <authorList>
            <person name="Yu Y.-H."/>
            <person name="Kurtenbach J."/>
            <person name="Crosbie D."/>
            <person name="Brachmann A."/>
            <person name="Marin M."/>
        </authorList>
    </citation>
    <scope>NUCLEOTIDE SEQUENCE [LARGE SCALE GENOMIC DNA]</scope>
    <source>
        <strain evidence="2 3">PLb12A</strain>
    </source>
</reference>
<gene>
    <name evidence="2" type="ORF">ACKKH4_16675</name>
</gene>
<comment type="caution">
    <text evidence="2">The sequence shown here is derived from an EMBL/GenBank/DDBJ whole genome shotgun (WGS) entry which is preliminary data.</text>
</comment>
<keyword evidence="3" id="KW-1185">Reference proteome</keyword>
<dbReference type="PANTHER" id="PTHR37809:SF1">
    <property type="entry name" value="RIBOSOMAL PROTEIN S12 METHYLTHIOTRANSFERASE ACCESSORY FACTOR YCAO"/>
    <property type="match status" value="1"/>
</dbReference>
<dbReference type="Gene3D" id="3.30.40.250">
    <property type="match status" value="1"/>
</dbReference>